<dbReference type="KEGG" id="teu:TEU_05980"/>
<dbReference type="AlphaFoldDB" id="A0A097QTV9"/>
<feature type="compositionally biased region" description="Basic and acidic residues" evidence="1">
    <location>
        <begin position="44"/>
        <end position="59"/>
    </location>
</feature>
<evidence type="ECO:0000313" key="3">
    <source>
        <dbReference type="Proteomes" id="UP000029980"/>
    </source>
</evidence>
<dbReference type="GO" id="GO:0005975">
    <property type="term" value="P:carbohydrate metabolic process"/>
    <property type="evidence" value="ECO:0007669"/>
    <property type="project" value="InterPro"/>
</dbReference>
<evidence type="ECO:0000313" key="2">
    <source>
        <dbReference type="EMBL" id="AIU69907.1"/>
    </source>
</evidence>
<gene>
    <name evidence="2" type="ORF">TEU_05980</name>
</gene>
<feature type="region of interest" description="Disordered" evidence="1">
    <location>
        <begin position="29"/>
        <end position="64"/>
    </location>
</feature>
<dbReference type="STRING" id="1505907.TEU_05980"/>
<dbReference type="Pfam" id="PF10096">
    <property type="entry name" value="DUF2334"/>
    <property type="match status" value="1"/>
</dbReference>
<sequence>MRRLGLVLVTIGLLGIIVGSILRSPPNISPQIKEVSHPRPQNEGIHESMTEEKEEKQKNSPEPPLVFVHDVTPYYFDDLREIVAVLDEYNYSNRTVLFVIPVFDPDHYGDEWSLRNHPDFVEYLHELQMRGYRVELHGYGHTYHEFNCSYETAKEKLDNATAMMTSLGFGNLTLFLPPAWALNNESLKAILEHNLTVVTPDWLIFPNGTRQRIWNREYTWYIERNEVEGRLSVALHDYRKAIEEGIPFYLSVHPGVINYGGGLEFLREFLDTVCRPEKS</sequence>
<keyword evidence="3" id="KW-1185">Reference proteome</keyword>
<evidence type="ECO:0000256" key="1">
    <source>
        <dbReference type="SAM" id="MobiDB-lite"/>
    </source>
</evidence>
<dbReference type="HOGENOM" id="CLU_078976_0_0_2"/>
<proteinExistence type="predicted"/>
<dbReference type="InterPro" id="IPR011330">
    <property type="entry name" value="Glyco_hydro/deAcase_b/a-brl"/>
</dbReference>
<organism evidence="2 3">
    <name type="scientific">Thermococcus eurythermalis</name>
    <dbReference type="NCBI Taxonomy" id="1505907"/>
    <lineage>
        <taxon>Archaea</taxon>
        <taxon>Methanobacteriati</taxon>
        <taxon>Methanobacteriota</taxon>
        <taxon>Thermococci</taxon>
        <taxon>Thermococcales</taxon>
        <taxon>Thermococcaceae</taxon>
        <taxon>Thermococcus</taxon>
    </lineage>
</organism>
<accession>A0A097QTV9</accession>
<dbReference type="EMBL" id="CP008887">
    <property type="protein sequence ID" value="AIU69907.1"/>
    <property type="molecule type" value="Genomic_DNA"/>
</dbReference>
<name>A0A097QTV9_9EURY</name>
<dbReference type="Gene3D" id="3.20.20.370">
    <property type="entry name" value="Glycoside hydrolase/deacetylase"/>
    <property type="match status" value="1"/>
</dbReference>
<dbReference type="InterPro" id="IPR018763">
    <property type="entry name" value="DUF2334"/>
</dbReference>
<protein>
    <submittedName>
        <fullName evidence="2">Polysaccharide deacetylase</fullName>
    </submittedName>
</protein>
<dbReference type="CDD" id="cd10921">
    <property type="entry name" value="CE4_MJ0505_like"/>
    <property type="match status" value="1"/>
</dbReference>
<dbReference type="SUPFAM" id="SSF88713">
    <property type="entry name" value="Glycoside hydrolase/deacetylase"/>
    <property type="match status" value="1"/>
</dbReference>
<reference evidence="2 3" key="1">
    <citation type="journal article" date="2015" name="Int. J. Syst. Evol. Microbiol.">
        <title>Thermococcus eurythermalis sp. nov., a conditional piezophilic hyperthermophilic archaeon with a wide temperature range isolated from an oil-immersed chimney in the Guaymas Basin.</title>
        <authorList>
            <person name="Zhao W."/>
            <person name="Zeng X."/>
            <person name="Xiao X."/>
        </authorList>
    </citation>
    <scope>NUCLEOTIDE SEQUENCE [LARGE SCALE GENOMIC DNA]</scope>
    <source>
        <strain evidence="2 3">A501</strain>
    </source>
</reference>
<dbReference type="Proteomes" id="UP000029980">
    <property type="component" value="Chromosome"/>
</dbReference>